<feature type="region of interest" description="Disordered" evidence="1">
    <location>
        <begin position="255"/>
        <end position="314"/>
    </location>
</feature>
<sequence>MSANTMERPAENTRASEANIPVPLNPAIFESESKEQQIGLSEILLDAAVIIQIYEWMPQPQRKTPTTLLASWSLENEQHLQSTQRVWASIKARHPCCLQRRAVNDAARAADNTPVPKHNYRHRECARLAKYWRQQVRLRAVRHSNLGIALSMVRNEVLDLGSQGHLKEPVQRLVEGEPVQALEDCGEKLRELGRPITSASAPSTSSSLPPRETKSVSFSPDVLLFGQRDDARSRKSFQRHHADYVPGRWSLREVRGRAASQVQEQPEAATPITSSPGEPMDFDPMEIDPPSTPTTTCSSSSSLDDDSSNDTDTFLDTSGRFQSFEAFYHHHDDDDYNTASMTSLDHHDNQRTTTTT</sequence>
<reference evidence="2 3" key="1">
    <citation type="submission" date="2024-04" db="EMBL/GenBank/DDBJ databases">
        <title>Phyllosticta paracitricarpa is synonymous to the EU quarantine fungus P. citricarpa based on phylogenomic analyses.</title>
        <authorList>
            <consortium name="Lawrence Berkeley National Laboratory"/>
            <person name="Van Ingen-Buijs V.A."/>
            <person name="Van Westerhoven A.C."/>
            <person name="Haridas S."/>
            <person name="Skiadas P."/>
            <person name="Martin F."/>
            <person name="Groenewald J.Z."/>
            <person name="Crous P.W."/>
            <person name="Seidl M.F."/>
        </authorList>
    </citation>
    <scope>NUCLEOTIDE SEQUENCE [LARGE SCALE GENOMIC DNA]</scope>
    <source>
        <strain evidence="2 3">CBS 122670</strain>
    </source>
</reference>
<feature type="region of interest" description="Disordered" evidence="1">
    <location>
        <begin position="194"/>
        <end position="215"/>
    </location>
</feature>
<accession>A0ABR1LLJ5</accession>
<evidence type="ECO:0000256" key="1">
    <source>
        <dbReference type="SAM" id="MobiDB-lite"/>
    </source>
</evidence>
<evidence type="ECO:0000313" key="3">
    <source>
        <dbReference type="Proteomes" id="UP001365128"/>
    </source>
</evidence>
<feature type="compositionally biased region" description="Low complexity" evidence="1">
    <location>
        <begin position="197"/>
        <end position="210"/>
    </location>
</feature>
<proteinExistence type="predicted"/>
<protein>
    <submittedName>
        <fullName evidence="2">Uncharacterized protein</fullName>
    </submittedName>
</protein>
<evidence type="ECO:0000313" key="2">
    <source>
        <dbReference type="EMBL" id="KAK7535564.1"/>
    </source>
</evidence>
<dbReference type="Proteomes" id="UP001365128">
    <property type="component" value="Unassembled WGS sequence"/>
</dbReference>
<comment type="caution">
    <text evidence="2">The sequence shown here is derived from an EMBL/GenBank/DDBJ whole genome shotgun (WGS) entry which is preliminary data.</text>
</comment>
<dbReference type="EMBL" id="JBBPDW010000039">
    <property type="protein sequence ID" value="KAK7535564.1"/>
    <property type="molecule type" value="Genomic_DNA"/>
</dbReference>
<feature type="compositionally biased region" description="Low complexity" evidence="1">
    <location>
        <begin position="293"/>
        <end position="302"/>
    </location>
</feature>
<name>A0ABR1LLJ5_9PEZI</name>
<organism evidence="2 3">
    <name type="scientific">Phyllosticta citricarpa</name>
    <dbReference type="NCBI Taxonomy" id="55181"/>
    <lineage>
        <taxon>Eukaryota</taxon>
        <taxon>Fungi</taxon>
        <taxon>Dikarya</taxon>
        <taxon>Ascomycota</taxon>
        <taxon>Pezizomycotina</taxon>
        <taxon>Dothideomycetes</taxon>
        <taxon>Dothideomycetes incertae sedis</taxon>
        <taxon>Botryosphaeriales</taxon>
        <taxon>Phyllostictaceae</taxon>
        <taxon>Phyllosticta</taxon>
    </lineage>
</organism>
<gene>
    <name evidence="2" type="ORF">IWX46DRAFT_643844</name>
</gene>
<keyword evidence="3" id="KW-1185">Reference proteome</keyword>